<evidence type="ECO:0000256" key="1">
    <source>
        <dbReference type="SAM" id="MobiDB-lite"/>
    </source>
</evidence>
<dbReference type="Pfam" id="PF13196">
    <property type="entry name" value="DUF4012"/>
    <property type="match status" value="1"/>
</dbReference>
<dbReference type="AlphaFoldDB" id="A0A6I4NWS5"/>
<keyword evidence="2" id="KW-0472">Membrane</keyword>
<accession>A0A6I4NWS5</accession>
<evidence type="ECO:0000313" key="3">
    <source>
        <dbReference type="EMBL" id="MWB98738.1"/>
    </source>
</evidence>
<keyword evidence="4" id="KW-1185">Reference proteome</keyword>
<protein>
    <submittedName>
        <fullName evidence="3">DUF4012 domain-containing protein</fullName>
    </submittedName>
</protein>
<dbReference type="RefSeq" id="WP_160424346.1">
    <property type="nucleotide sequence ID" value="NZ_WSTA01000035.1"/>
</dbReference>
<sequence>MDEPPTDGGGEPPADGPAPKRRRHPVRWTLLALLLVIVAGAAWIGIRGLLAANQLQALPGLASEASTAAAAGDYDAALEAAGEATERAHVAASLTGDPVWRLAESIPVLGENLAAVRILAAGVDELGTGTLEPVQERLGDPDDLLAALRPAGGGLDLAPLADAAQPLASAVTTLDRTQAELDALDHDALIGPVGEAVDRFDDLVDETRGPLGAAADTAAILPPMLGSDGPRSILLVFLNEAELRPAGGLAGAFSLLRVEDGALRVDTQASAADFEYRSPPPAEIPASTTELWGESTMGFIQNVSYAGQAEVSGELVSAWWSERYGEAPDTVLFVDTGVVRGLLGAIGAVDVPGYGSIDADNAVDALLIDPYFAFETDPEQNAYFAAATNAVFLALLTRDPDPRALLDTLAQSVREGRISAWSAHDAEQSVLAESLLGGPTARLSDAGDGAFGVWFGDATGAKLDTFLGVSLGAATSVCRTDGLPETVVEVTLTSEVPADVLEFPLRYLGEGLSGVPLGWIATDVAVAAPPGSFYGAVELDGSDAVVKQVEDAGFPTSLAHVQLAPGEQATLRFHFVGAEAGEFEPTLVHTPLAWDPDVLETTLDCR</sequence>
<dbReference type="Proteomes" id="UP000438182">
    <property type="component" value="Unassembled WGS sequence"/>
</dbReference>
<comment type="caution">
    <text evidence="3">The sequence shown here is derived from an EMBL/GenBank/DDBJ whole genome shotgun (WGS) entry which is preliminary data.</text>
</comment>
<dbReference type="InterPro" id="IPR025101">
    <property type="entry name" value="DUF4012"/>
</dbReference>
<evidence type="ECO:0000256" key="2">
    <source>
        <dbReference type="SAM" id="Phobius"/>
    </source>
</evidence>
<dbReference type="EMBL" id="WSTA01000035">
    <property type="protein sequence ID" value="MWB98738.1"/>
    <property type="molecule type" value="Genomic_DNA"/>
</dbReference>
<keyword evidence="2" id="KW-1133">Transmembrane helix</keyword>
<feature type="transmembrane region" description="Helical" evidence="2">
    <location>
        <begin position="28"/>
        <end position="46"/>
    </location>
</feature>
<proteinExistence type="predicted"/>
<keyword evidence="2" id="KW-0812">Transmembrane</keyword>
<feature type="region of interest" description="Disordered" evidence="1">
    <location>
        <begin position="1"/>
        <end position="22"/>
    </location>
</feature>
<reference evidence="3 4" key="1">
    <citation type="submission" date="2019-12" db="EMBL/GenBank/DDBJ databases">
        <authorList>
            <person name="Kim Y.S."/>
        </authorList>
    </citation>
    <scope>NUCLEOTIDE SEQUENCE [LARGE SCALE GENOMIC DNA]</scope>
    <source>
        <strain evidence="3 4">MMS17-SY077</strain>
    </source>
</reference>
<evidence type="ECO:0000313" key="4">
    <source>
        <dbReference type="Proteomes" id="UP000438182"/>
    </source>
</evidence>
<name>A0A6I4NWS5_9MICO</name>
<gene>
    <name evidence="3" type="ORF">GB864_09295</name>
</gene>
<organism evidence="3 4">
    <name type="scientific">Agromyces seonyuensis</name>
    <dbReference type="NCBI Taxonomy" id="2662446"/>
    <lineage>
        <taxon>Bacteria</taxon>
        <taxon>Bacillati</taxon>
        <taxon>Actinomycetota</taxon>
        <taxon>Actinomycetes</taxon>
        <taxon>Micrococcales</taxon>
        <taxon>Microbacteriaceae</taxon>
        <taxon>Agromyces</taxon>
    </lineage>
</organism>